<sequence length="380" mass="39889">MKSPADYRRESGYARRAGTARRAHGARDGVSLDLITDWLRLRLLTKLGALCLLALVGVGVSAQAALRAIAATAEAPIAPPPRPAGYETEDHFPGAAYFYVAEESAAPTTGATGTAALPDLPLPAEAQAATLIGDSSIQAAPPFSLRAASAIDRGRALQCLTAAIYYEAASEPDAGQQAVAQVILNRVRHPAFPNTVCGVVYQGSERTTGCQFSYACDGSMARVPARAYWNRALGVAARALAGSVYAPVGMATHYHTYAVTPAWNRSLVMTAAVGAHFFHRWKGYWGTAGAFRQAYGGHEPLPGPHPRLEAPLVPLATVALAAQVPPIVATPPAVIQPAYAQSGLPVTGTVRPAPTPAPTATRSDDSQILDRWKDSGKPLR</sequence>
<dbReference type="Pfam" id="PF07486">
    <property type="entry name" value="Hydrolase_2"/>
    <property type="match status" value="1"/>
</dbReference>
<feature type="compositionally biased region" description="Basic and acidic residues" evidence="1">
    <location>
        <begin position="362"/>
        <end position="380"/>
    </location>
</feature>
<dbReference type="InterPro" id="IPR042047">
    <property type="entry name" value="SleB_dom1"/>
</dbReference>
<evidence type="ECO:0000313" key="5">
    <source>
        <dbReference type="Proteomes" id="UP001595713"/>
    </source>
</evidence>
<dbReference type="RefSeq" id="WP_261294552.1">
    <property type="nucleotide sequence ID" value="NZ_JANQBK010000008.1"/>
</dbReference>
<dbReference type="Gene3D" id="1.10.10.2520">
    <property type="entry name" value="Cell wall hydrolase SleB, domain 1"/>
    <property type="match status" value="1"/>
</dbReference>
<evidence type="ECO:0000256" key="2">
    <source>
        <dbReference type="SAM" id="Phobius"/>
    </source>
</evidence>
<keyword evidence="4" id="KW-0378">Hydrolase</keyword>
<dbReference type="EMBL" id="JBHRXP010000009">
    <property type="protein sequence ID" value="MFC3582021.1"/>
    <property type="molecule type" value="Genomic_DNA"/>
</dbReference>
<accession>A0ABV7T082</accession>
<feature type="transmembrane region" description="Helical" evidence="2">
    <location>
        <begin position="47"/>
        <end position="66"/>
    </location>
</feature>
<feature type="region of interest" description="Disordered" evidence="1">
    <location>
        <begin position="345"/>
        <end position="380"/>
    </location>
</feature>
<keyword evidence="2" id="KW-0472">Membrane</keyword>
<evidence type="ECO:0000259" key="3">
    <source>
        <dbReference type="Pfam" id="PF07486"/>
    </source>
</evidence>
<feature type="region of interest" description="Disordered" evidence="1">
    <location>
        <begin position="1"/>
        <end position="20"/>
    </location>
</feature>
<proteinExistence type="predicted"/>
<feature type="domain" description="Cell wall hydrolase SleB" evidence="3">
    <location>
        <begin position="170"/>
        <end position="278"/>
    </location>
</feature>
<dbReference type="GO" id="GO:0016787">
    <property type="term" value="F:hydrolase activity"/>
    <property type="evidence" value="ECO:0007669"/>
    <property type="project" value="UniProtKB-KW"/>
</dbReference>
<keyword evidence="2" id="KW-1133">Transmembrane helix</keyword>
<evidence type="ECO:0000256" key="1">
    <source>
        <dbReference type="SAM" id="MobiDB-lite"/>
    </source>
</evidence>
<comment type="caution">
    <text evidence="4">The sequence shown here is derived from an EMBL/GenBank/DDBJ whole genome shotgun (WGS) entry which is preliminary data.</text>
</comment>
<evidence type="ECO:0000313" key="4">
    <source>
        <dbReference type="EMBL" id="MFC3582021.1"/>
    </source>
</evidence>
<keyword evidence="2" id="KW-0812">Transmembrane</keyword>
<dbReference type="InterPro" id="IPR011105">
    <property type="entry name" value="Cell_wall_hydrolase_SleB"/>
</dbReference>
<keyword evidence="5" id="KW-1185">Reference proteome</keyword>
<reference evidence="5" key="1">
    <citation type="journal article" date="2019" name="Int. J. Syst. Evol. Microbiol.">
        <title>The Global Catalogue of Microorganisms (GCM) 10K type strain sequencing project: providing services to taxonomists for standard genome sequencing and annotation.</title>
        <authorList>
            <consortium name="The Broad Institute Genomics Platform"/>
            <consortium name="The Broad Institute Genome Sequencing Center for Infectious Disease"/>
            <person name="Wu L."/>
            <person name="Ma J."/>
        </authorList>
    </citation>
    <scope>NUCLEOTIDE SEQUENCE [LARGE SCALE GENOMIC DNA]</scope>
    <source>
        <strain evidence="5">KCTC 42739</strain>
    </source>
</reference>
<feature type="compositionally biased region" description="Basic and acidic residues" evidence="1">
    <location>
        <begin position="1"/>
        <end position="13"/>
    </location>
</feature>
<gene>
    <name evidence="4" type="ORF">ACFONA_17770</name>
</gene>
<dbReference type="Proteomes" id="UP001595713">
    <property type="component" value="Unassembled WGS sequence"/>
</dbReference>
<name>A0ABV7T082_9SPHN</name>
<organism evidence="4 5">
    <name type="scientific">Sphingomonas hylomeconis</name>
    <dbReference type="NCBI Taxonomy" id="1395958"/>
    <lineage>
        <taxon>Bacteria</taxon>
        <taxon>Pseudomonadati</taxon>
        <taxon>Pseudomonadota</taxon>
        <taxon>Alphaproteobacteria</taxon>
        <taxon>Sphingomonadales</taxon>
        <taxon>Sphingomonadaceae</taxon>
        <taxon>Sphingomonas</taxon>
    </lineage>
</organism>
<protein>
    <submittedName>
        <fullName evidence="4">Cell wall hydrolase</fullName>
    </submittedName>
</protein>